<feature type="region of interest" description="Disordered" evidence="1">
    <location>
        <begin position="242"/>
        <end position="283"/>
    </location>
</feature>
<dbReference type="GO" id="GO:0003676">
    <property type="term" value="F:nucleic acid binding"/>
    <property type="evidence" value="ECO:0007669"/>
    <property type="project" value="InterPro"/>
</dbReference>
<dbReference type="PANTHER" id="PTHR42648">
    <property type="entry name" value="TRANSPOSASE, PUTATIVE-RELATED"/>
    <property type="match status" value="1"/>
</dbReference>
<dbReference type="Gene3D" id="3.30.420.10">
    <property type="entry name" value="Ribonuclease H-like superfamily/Ribonuclease H"/>
    <property type="match status" value="1"/>
</dbReference>
<evidence type="ECO:0000259" key="2">
    <source>
        <dbReference type="PROSITE" id="PS50994"/>
    </source>
</evidence>
<proteinExistence type="predicted"/>
<protein>
    <recommendedName>
        <fullName evidence="2">Integrase catalytic domain-containing protein</fullName>
    </recommendedName>
</protein>
<dbReference type="InterPro" id="IPR036397">
    <property type="entry name" value="RNaseH_sf"/>
</dbReference>
<evidence type="ECO:0000256" key="1">
    <source>
        <dbReference type="SAM" id="MobiDB-lite"/>
    </source>
</evidence>
<organism evidence="3 4">
    <name type="scientific">Phytophthora megakarya</name>
    <dbReference type="NCBI Taxonomy" id="4795"/>
    <lineage>
        <taxon>Eukaryota</taxon>
        <taxon>Sar</taxon>
        <taxon>Stramenopiles</taxon>
        <taxon>Oomycota</taxon>
        <taxon>Peronosporomycetes</taxon>
        <taxon>Peronosporales</taxon>
        <taxon>Peronosporaceae</taxon>
        <taxon>Phytophthora</taxon>
    </lineage>
</organism>
<feature type="compositionally biased region" description="Polar residues" evidence="1">
    <location>
        <begin position="1"/>
        <end position="11"/>
    </location>
</feature>
<dbReference type="SUPFAM" id="SSF53098">
    <property type="entry name" value="Ribonuclease H-like"/>
    <property type="match status" value="1"/>
</dbReference>
<dbReference type="STRING" id="4795.A0A225WQX0"/>
<dbReference type="InterPro" id="IPR001584">
    <property type="entry name" value="Integrase_cat-core"/>
</dbReference>
<dbReference type="OrthoDB" id="111524at2759"/>
<dbReference type="AlphaFoldDB" id="A0A225WQX0"/>
<dbReference type="EMBL" id="NBNE01000371">
    <property type="protein sequence ID" value="OWZ20011.1"/>
    <property type="molecule type" value="Genomic_DNA"/>
</dbReference>
<gene>
    <name evidence="3" type="ORF">PHMEG_0005644</name>
</gene>
<dbReference type="PROSITE" id="PS50994">
    <property type="entry name" value="INTEGRASE"/>
    <property type="match status" value="1"/>
</dbReference>
<accession>A0A225WQX0</accession>
<feature type="region of interest" description="Disordered" evidence="1">
    <location>
        <begin position="1"/>
        <end position="23"/>
    </location>
</feature>
<reference evidence="4" key="1">
    <citation type="submission" date="2017-03" db="EMBL/GenBank/DDBJ databases">
        <title>Phytopthora megakarya and P. palmivora, two closely related causual agents of cacao black pod achieved similar genome size and gene model numbers by different mechanisms.</title>
        <authorList>
            <person name="Ali S."/>
            <person name="Shao J."/>
            <person name="Larry D.J."/>
            <person name="Kronmiller B."/>
            <person name="Shen D."/>
            <person name="Strem M.D."/>
            <person name="Melnick R.L."/>
            <person name="Guiltinan M.J."/>
            <person name="Tyler B.M."/>
            <person name="Meinhardt L.W."/>
            <person name="Bailey B.A."/>
        </authorList>
    </citation>
    <scope>NUCLEOTIDE SEQUENCE [LARGE SCALE GENOMIC DNA]</scope>
    <source>
        <strain evidence="4">zdho120</strain>
    </source>
</reference>
<dbReference type="Proteomes" id="UP000198211">
    <property type="component" value="Unassembled WGS sequence"/>
</dbReference>
<dbReference type="PANTHER" id="PTHR42648:SF28">
    <property type="entry name" value="TRANSPOSON-ENCODED PROTEIN WITH RIBONUCLEASE H-LIKE AND RETROVIRUS ZINC FINGER-LIKE DOMAINS"/>
    <property type="match status" value="1"/>
</dbReference>
<dbReference type="InterPro" id="IPR039537">
    <property type="entry name" value="Retrotran_Ty1/copia-like"/>
</dbReference>
<feature type="domain" description="Integrase catalytic" evidence="2">
    <location>
        <begin position="9"/>
        <end position="189"/>
    </location>
</feature>
<name>A0A225WQX0_9STRA</name>
<evidence type="ECO:0000313" key="3">
    <source>
        <dbReference type="EMBL" id="OWZ20011.1"/>
    </source>
</evidence>
<comment type="caution">
    <text evidence="3">The sequence shown here is derived from an EMBL/GenBank/DDBJ whole genome shotgun (WGS) entry which is preliminary data.</text>
</comment>
<keyword evidence="4" id="KW-1185">Reference proteome</keyword>
<dbReference type="InterPro" id="IPR012337">
    <property type="entry name" value="RNaseH-like_sf"/>
</dbReference>
<sequence length="367" mass="41801">MVCTLTKSLQHTPPVERTSSDEFQDGVVRSDLSDPQAKKRDGHRYFMVVIWRGFLPVYLLKKKSEASSKVRAYLKLDERQAAVPATDIKVIKIDGGTEFLNKDFRRQVQRESLWQEHTTRYSSFRKGVAERAIRPVTEMASAILTVSGLLYLMWGDELKHAAFLRNKIPRRGETAVSVRVPDEIRIKYQRFSDTRGQLGAFVGCTDEVNIYKDYLPGSGHTVFETRSAKLIDRMYHELEDVDEDVPNGFAPDSDYERDGQDEGDAQNRGVDAPHASQSTAKRRSCRIAAQTALDAAAFVVLGEALRELLNLREAQQSPQWAEWRKAIEVEVEALFENGTFEWVDLPPGSSVLDRTLQFRLKTGRMEW</sequence>
<evidence type="ECO:0000313" key="4">
    <source>
        <dbReference type="Proteomes" id="UP000198211"/>
    </source>
</evidence>
<dbReference type="GO" id="GO:0015074">
    <property type="term" value="P:DNA integration"/>
    <property type="evidence" value="ECO:0007669"/>
    <property type="project" value="InterPro"/>
</dbReference>